<dbReference type="HOGENOM" id="CLU_2622156_0_0_1"/>
<dbReference type="VEuPathDB" id="FungiDB:GGTG_02117"/>
<reference evidence="3" key="1">
    <citation type="submission" date="2010-07" db="EMBL/GenBank/DDBJ databases">
        <title>The genome sequence of Gaeumannomyces graminis var. tritici strain R3-111a-1.</title>
        <authorList>
            <consortium name="The Broad Institute Genome Sequencing Platform"/>
            <person name="Ma L.-J."/>
            <person name="Dead R."/>
            <person name="Young S."/>
            <person name="Zeng Q."/>
            <person name="Koehrsen M."/>
            <person name="Alvarado L."/>
            <person name="Berlin A."/>
            <person name="Chapman S.B."/>
            <person name="Chen Z."/>
            <person name="Freedman E."/>
            <person name="Gellesch M."/>
            <person name="Goldberg J."/>
            <person name="Griggs A."/>
            <person name="Gujja S."/>
            <person name="Heilman E.R."/>
            <person name="Heiman D."/>
            <person name="Hepburn T."/>
            <person name="Howarth C."/>
            <person name="Jen D."/>
            <person name="Larson L."/>
            <person name="Mehta T."/>
            <person name="Neiman D."/>
            <person name="Pearson M."/>
            <person name="Roberts A."/>
            <person name="Saif S."/>
            <person name="Shea T."/>
            <person name="Shenoy N."/>
            <person name="Sisk P."/>
            <person name="Stolte C."/>
            <person name="Sykes S."/>
            <person name="Walk T."/>
            <person name="White J."/>
            <person name="Yandava C."/>
            <person name="Haas B."/>
            <person name="Nusbaum C."/>
            <person name="Birren B."/>
        </authorList>
    </citation>
    <scope>NUCLEOTIDE SEQUENCE [LARGE SCALE GENOMIC DNA]</scope>
    <source>
        <strain evidence="3">R3-111a-1</strain>
    </source>
</reference>
<reference evidence="2" key="4">
    <citation type="journal article" date="2015" name="G3 (Bethesda)">
        <title>Genome sequences of three phytopathogenic species of the Magnaporthaceae family of fungi.</title>
        <authorList>
            <person name="Okagaki L.H."/>
            <person name="Nunes C.C."/>
            <person name="Sailsbery J."/>
            <person name="Clay B."/>
            <person name="Brown D."/>
            <person name="John T."/>
            <person name="Oh Y."/>
            <person name="Young N."/>
            <person name="Fitzgerald M."/>
            <person name="Haas B.J."/>
            <person name="Zeng Q."/>
            <person name="Young S."/>
            <person name="Adiconis X."/>
            <person name="Fan L."/>
            <person name="Levin J.Z."/>
            <person name="Mitchell T.K."/>
            <person name="Okubara P.A."/>
            <person name="Farman M.L."/>
            <person name="Kohn L.M."/>
            <person name="Birren B."/>
            <person name="Ma L.-J."/>
            <person name="Dean R.A."/>
        </authorList>
    </citation>
    <scope>NUCLEOTIDE SEQUENCE</scope>
    <source>
        <strain evidence="2">R3-111a-1</strain>
    </source>
</reference>
<accession>J3NLG8</accession>
<reference evidence="1" key="2">
    <citation type="submission" date="2010-07" db="EMBL/GenBank/DDBJ databases">
        <authorList>
            <consortium name="The Broad Institute Genome Sequencing Platform"/>
            <consortium name="Broad Institute Genome Sequencing Center for Infectious Disease"/>
            <person name="Ma L.-J."/>
            <person name="Dead R."/>
            <person name="Young S."/>
            <person name="Zeng Q."/>
            <person name="Koehrsen M."/>
            <person name="Alvarado L."/>
            <person name="Berlin A."/>
            <person name="Chapman S.B."/>
            <person name="Chen Z."/>
            <person name="Freedman E."/>
            <person name="Gellesch M."/>
            <person name="Goldberg J."/>
            <person name="Griggs A."/>
            <person name="Gujja S."/>
            <person name="Heilman E.R."/>
            <person name="Heiman D."/>
            <person name="Hepburn T."/>
            <person name="Howarth C."/>
            <person name="Jen D."/>
            <person name="Larson L."/>
            <person name="Mehta T."/>
            <person name="Neiman D."/>
            <person name="Pearson M."/>
            <person name="Roberts A."/>
            <person name="Saif S."/>
            <person name="Shea T."/>
            <person name="Shenoy N."/>
            <person name="Sisk P."/>
            <person name="Stolte C."/>
            <person name="Sykes S."/>
            <person name="Walk T."/>
            <person name="White J."/>
            <person name="Yandava C."/>
            <person name="Haas B."/>
            <person name="Nusbaum C."/>
            <person name="Birren B."/>
        </authorList>
    </citation>
    <scope>NUCLEOTIDE SEQUENCE</scope>
    <source>
        <strain evidence="1">R3-111a-1</strain>
    </source>
</reference>
<reference evidence="1" key="3">
    <citation type="submission" date="2010-09" db="EMBL/GenBank/DDBJ databases">
        <title>Annotation of Gaeumannomyces graminis var. tritici R3-111a-1.</title>
        <authorList>
            <consortium name="The Broad Institute Genome Sequencing Platform"/>
            <person name="Ma L.-J."/>
            <person name="Dead R."/>
            <person name="Young S.K."/>
            <person name="Zeng Q."/>
            <person name="Gargeya S."/>
            <person name="Fitzgerald M."/>
            <person name="Haas B."/>
            <person name="Abouelleil A."/>
            <person name="Alvarado L."/>
            <person name="Arachchi H.M."/>
            <person name="Berlin A."/>
            <person name="Brown A."/>
            <person name="Chapman S.B."/>
            <person name="Chen Z."/>
            <person name="Dunbar C."/>
            <person name="Freedman E."/>
            <person name="Gearin G."/>
            <person name="Gellesch M."/>
            <person name="Goldberg J."/>
            <person name="Griggs A."/>
            <person name="Gujja S."/>
            <person name="Heiman D."/>
            <person name="Howarth C."/>
            <person name="Larson L."/>
            <person name="Lui A."/>
            <person name="MacDonald P.J.P."/>
            <person name="Mehta T."/>
            <person name="Montmayeur A."/>
            <person name="Murphy C."/>
            <person name="Neiman D."/>
            <person name="Pearson M."/>
            <person name="Priest M."/>
            <person name="Roberts A."/>
            <person name="Saif S."/>
            <person name="Shea T."/>
            <person name="Shenoy N."/>
            <person name="Sisk P."/>
            <person name="Stolte C."/>
            <person name="Sykes S."/>
            <person name="Yandava C."/>
            <person name="Wortman J."/>
            <person name="Nusbaum C."/>
            <person name="Birren B."/>
        </authorList>
    </citation>
    <scope>NUCLEOTIDE SEQUENCE</scope>
    <source>
        <strain evidence="1">R3-111a-1</strain>
    </source>
</reference>
<dbReference type="EnsemblFungi" id="EJT82143">
    <property type="protein sequence ID" value="EJT82143"/>
    <property type="gene ID" value="GGTG_02117"/>
</dbReference>
<dbReference type="EMBL" id="GL385395">
    <property type="protein sequence ID" value="EJT82143.1"/>
    <property type="molecule type" value="Genomic_DNA"/>
</dbReference>
<reference evidence="2" key="5">
    <citation type="submission" date="2018-04" db="UniProtKB">
        <authorList>
            <consortium name="EnsemblFungi"/>
        </authorList>
    </citation>
    <scope>IDENTIFICATION</scope>
    <source>
        <strain evidence="2">R3-111a-1</strain>
    </source>
</reference>
<organism evidence="1">
    <name type="scientific">Gaeumannomyces tritici (strain R3-111a-1)</name>
    <name type="common">Wheat and barley take-all root rot fungus</name>
    <name type="synonym">Gaeumannomyces graminis var. tritici</name>
    <dbReference type="NCBI Taxonomy" id="644352"/>
    <lineage>
        <taxon>Eukaryota</taxon>
        <taxon>Fungi</taxon>
        <taxon>Dikarya</taxon>
        <taxon>Ascomycota</taxon>
        <taxon>Pezizomycotina</taxon>
        <taxon>Sordariomycetes</taxon>
        <taxon>Sordariomycetidae</taxon>
        <taxon>Magnaporthales</taxon>
        <taxon>Magnaporthaceae</taxon>
        <taxon>Gaeumannomyces</taxon>
    </lineage>
</organism>
<keyword evidence="3" id="KW-1185">Reference proteome</keyword>
<dbReference type="AlphaFoldDB" id="J3NLG8"/>
<dbReference type="Proteomes" id="UP000006039">
    <property type="component" value="Unassembled WGS sequence"/>
</dbReference>
<evidence type="ECO:0000313" key="1">
    <source>
        <dbReference type="EMBL" id="EJT82143.1"/>
    </source>
</evidence>
<dbReference type="GeneID" id="20342575"/>
<protein>
    <submittedName>
        <fullName evidence="1 2">Uncharacterized protein</fullName>
    </submittedName>
</protein>
<evidence type="ECO:0000313" key="3">
    <source>
        <dbReference type="Proteomes" id="UP000006039"/>
    </source>
</evidence>
<name>J3NLG8_GAET3</name>
<proteinExistence type="predicted"/>
<dbReference type="RefSeq" id="XP_009218152.1">
    <property type="nucleotide sequence ID" value="XM_009219888.1"/>
</dbReference>
<evidence type="ECO:0000313" key="2">
    <source>
        <dbReference type="EnsemblFungi" id="EJT82143"/>
    </source>
</evidence>
<sequence>MFSHIEQQKSVYYTNNLQILRPHTLVYKEKATPIGFLCSSLFKPILNPFVTNNFLLFRDCFNVLILLLKKGIVNPNYF</sequence>
<gene>
    <name evidence="2" type="primary">20342575</name>
    <name evidence="1" type="ORF">GGTG_02117</name>
</gene>